<comment type="caution">
    <text evidence="3">The sequence shown here is derived from an EMBL/GenBank/DDBJ whole genome shotgun (WGS) entry which is preliminary data.</text>
</comment>
<proteinExistence type="predicted"/>
<evidence type="ECO:0000259" key="2">
    <source>
        <dbReference type="Pfam" id="PF24800"/>
    </source>
</evidence>
<evidence type="ECO:0000313" key="4">
    <source>
        <dbReference type="Proteomes" id="UP000053558"/>
    </source>
</evidence>
<feature type="transmembrane region" description="Helical" evidence="1">
    <location>
        <begin position="47"/>
        <end position="67"/>
    </location>
</feature>
<dbReference type="Proteomes" id="UP000053558">
    <property type="component" value="Unassembled WGS sequence"/>
</dbReference>
<evidence type="ECO:0000313" key="3">
    <source>
        <dbReference type="EMBL" id="EIW84821.1"/>
    </source>
</evidence>
<organism evidence="3 4">
    <name type="scientific">Coniophora puteana (strain RWD-64-598)</name>
    <name type="common">Brown rot fungus</name>
    <dbReference type="NCBI Taxonomy" id="741705"/>
    <lineage>
        <taxon>Eukaryota</taxon>
        <taxon>Fungi</taxon>
        <taxon>Dikarya</taxon>
        <taxon>Basidiomycota</taxon>
        <taxon>Agaricomycotina</taxon>
        <taxon>Agaricomycetes</taxon>
        <taxon>Agaricomycetidae</taxon>
        <taxon>Boletales</taxon>
        <taxon>Coniophorineae</taxon>
        <taxon>Coniophoraceae</taxon>
        <taxon>Coniophora</taxon>
    </lineage>
</organism>
<protein>
    <recommendedName>
        <fullName evidence="2">DUF7702 domain-containing protein</fullName>
    </recommendedName>
</protein>
<dbReference type="OMA" id="IRICAFV"/>
<sequence>MPSAGENYAVYSSMYSLAGAVVFAIVYFLLFFAFVFKAISRPTYVHFMLAFFCIIRICAFVIRALLIKEESIGENLNVFIAYQIIYNVGFFGILYSAYTLVLDRMSFAKRRPNGPISMLLSRPFLFRIALSAGIALGIAGASIAATATKASTASTGSTLREAAVYIFLALSALVFLQTIFLARAESSDGTYKQTMDGFGAQNGAFILALISLLLVAREAFFTATIHNTSEQNNEKLWYPLSALTELVAVILFLIPGLVPARKEIRDNNY</sequence>
<reference evidence="4" key="1">
    <citation type="journal article" date="2012" name="Science">
        <title>The Paleozoic origin of enzymatic lignin decomposition reconstructed from 31 fungal genomes.</title>
        <authorList>
            <person name="Floudas D."/>
            <person name="Binder M."/>
            <person name="Riley R."/>
            <person name="Barry K."/>
            <person name="Blanchette R.A."/>
            <person name="Henrissat B."/>
            <person name="Martinez A.T."/>
            <person name="Otillar R."/>
            <person name="Spatafora J.W."/>
            <person name="Yadav J.S."/>
            <person name="Aerts A."/>
            <person name="Benoit I."/>
            <person name="Boyd A."/>
            <person name="Carlson A."/>
            <person name="Copeland A."/>
            <person name="Coutinho P.M."/>
            <person name="de Vries R.P."/>
            <person name="Ferreira P."/>
            <person name="Findley K."/>
            <person name="Foster B."/>
            <person name="Gaskell J."/>
            <person name="Glotzer D."/>
            <person name="Gorecki P."/>
            <person name="Heitman J."/>
            <person name="Hesse C."/>
            <person name="Hori C."/>
            <person name="Igarashi K."/>
            <person name="Jurgens J.A."/>
            <person name="Kallen N."/>
            <person name="Kersten P."/>
            <person name="Kohler A."/>
            <person name="Kuees U."/>
            <person name="Kumar T.K.A."/>
            <person name="Kuo A."/>
            <person name="LaButti K."/>
            <person name="Larrondo L.F."/>
            <person name="Lindquist E."/>
            <person name="Ling A."/>
            <person name="Lombard V."/>
            <person name="Lucas S."/>
            <person name="Lundell T."/>
            <person name="Martin R."/>
            <person name="McLaughlin D.J."/>
            <person name="Morgenstern I."/>
            <person name="Morin E."/>
            <person name="Murat C."/>
            <person name="Nagy L.G."/>
            <person name="Nolan M."/>
            <person name="Ohm R.A."/>
            <person name="Patyshakuliyeva A."/>
            <person name="Rokas A."/>
            <person name="Ruiz-Duenas F.J."/>
            <person name="Sabat G."/>
            <person name="Salamov A."/>
            <person name="Samejima M."/>
            <person name="Schmutz J."/>
            <person name="Slot J.C."/>
            <person name="St John F."/>
            <person name="Stenlid J."/>
            <person name="Sun H."/>
            <person name="Sun S."/>
            <person name="Syed K."/>
            <person name="Tsang A."/>
            <person name="Wiebenga A."/>
            <person name="Young D."/>
            <person name="Pisabarro A."/>
            <person name="Eastwood D.C."/>
            <person name="Martin F."/>
            <person name="Cullen D."/>
            <person name="Grigoriev I.V."/>
            <person name="Hibbett D.S."/>
        </authorList>
    </citation>
    <scope>NUCLEOTIDE SEQUENCE [LARGE SCALE GENOMIC DNA]</scope>
    <source>
        <strain evidence="4">RWD-64-598 SS2</strain>
    </source>
</reference>
<name>A0A5M3N1R7_CONPW</name>
<dbReference type="RefSeq" id="XP_007764505.1">
    <property type="nucleotide sequence ID" value="XM_007766315.1"/>
</dbReference>
<feature type="transmembrane region" description="Helical" evidence="1">
    <location>
        <begin position="79"/>
        <end position="103"/>
    </location>
</feature>
<feature type="transmembrane region" description="Helical" evidence="1">
    <location>
        <begin position="12"/>
        <end position="35"/>
    </location>
</feature>
<feature type="transmembrane region" description="Helical" evidence="1">
    <location>
        <begin position="162"/>
        <end position="182"/>
    </location>
</feature>
<dbReference type="InterPro" id="IPR056119">
    <property type="entry name" value="DUF7702"/>
</dbReference>
<keyword evidence="1" id="KW-0472">Membrane</keyword>
<gene>
    <name evidence="3" type="ORF">CONPUDRAFT_141671</name>
</gene>
<keyword evidence="1" id="KW-1133">Transmembrane helix</keyword>
<feature type="transmembrane region" description="Helical" evidence="1">
    <location>
        <begin position="203"/>
        <end position="225"/>
    </location>
</feature>
<dbReference type="GeneID" id="19201655"/>
<dbReference type="AlphaFoldDB" id="A0A5M3N1R7"/>
<dbReference type="EMBL" id="JH711574">
    <property type="protein sequence ID" value="EIW84821.1"/>
    <property type="molecule type" value="Genomic_DNA"/>
</dbReference>
<dbReference type="OrthoDB" id="5389493at2759"/>
<dbReference type="KEGG" id="cput:CONPUDRAFT_141671"/>
<keyword evidence="4" id="KW-1185">Reference proteome</keyword>
<feature type="transmembrane region" description="Helical" evidence="1">
    <location>
        <begin position="124"/>
        <end position="147"/>
    </location>
</feature>
<feature type="domain" description="DUF7702" evidence="2">
    <location>
        <begin position="19"/>
        <end position="257"/>
    </location>
</feature>
<feature type="transmembrane region" description="Helical" evidence="1">
    <location>
        <begin position="237"/>
        <end position="258"/>
    </location>
</feature>
<accession>A0A5M3N1R7</accession>
<evidence type="ECO:0000256" key="1">
    <source>
        <dbReference type="SAM" id="Phobius"/>
    </source>
</evidence>
<keyword evidence="1" id="KW-0812">Transmembrane</keyword>
<dbReference type="Pfam" id="PF24800">
    <property type="entry name" value="DUF7702"/>
    <property type="match status" value="1"/>
</dbReference>